<dbReference type="RefSeq" id="WP_130103214.1">
    <property type="nucleotide sequence ID" value="NZ_SDWW01000033.1"/>
</dbReference>
<dbReference type="Pfam" id="PF14552">
    <property type="entry name" value="Tautomerase_2"/>
    <property type="match status" value="1"/>
</dbReference>
<sequence length="129" mass="14049">MPLVRIDLQQGRSAIEVRAIADAVQDVMLAVFAAPVGDRYQIITEHPRGHLIAEGSGIGIERSDELVIIQVFHQGRTTEQKTAAYAGLFRILAERTGLASGDLIVSMVENTKEDWSFGAGRAQFLTGEL</sequence>
<dbReference type="SUPFAM" id="SSF55331">
    <property type="entry name" value="Tautomerase/MIF"/>
    <property type="match status" value="1"/>
</dbReference>
<dbReference type="EMBL" id="SDWW01000033">
    <property type="protein sequence ID" value="RYV50462.1"/>
    <property type="molecule type" value="Genomic_DNA"/>
</dbReference>
<dbReference type="PANTHER" id="PTHR38460:SF1">
    <property type="entry name" value="TAUTOMERASE YOLI-RELATED"/>
    <property type="match status" value="1"/>
</dbReference>
<dbReference type="Proteomes" id="UP000293764">
    <property type="component" value="Unassembled WGS sequence"/>
</dbReference>
<dbReference type="PANTHER" id="PTHR38460">
    <property type="entry name" value="TAUTOMERASE YOLI-RELATED"/>
    <property type="match status" value="1"/>
</dbReference>
<evidence type="ECO:0000313" key="2">
    <source>
        <dbReference type="Proteomes" id="UP000293764"/>
    </source>
</evidence>
<dbReference type="AlphaFoldDB" id="A0A4Q5MXI4"/>
<protein>
    <submittedName>
        <fullName evidence="1">Tautomerase family protein</fullName>
    </submittedName>
</protein>
<organism evidence="1 2">
    <name type="scientific">Pengzhenrongella frigida</name>
    <dbReference type="NCBI Taxonomy" id="1259133"/>
    <lineage>
        <taxon>Bacteria</taxon>
        <taxon>Bacillati</taxon>
        <taxon>Actinomycetota</taxon>
        <taxon>Actinomycetes</taxon>
        <taxon>Micrococcales</taxon>
        <taxon>Pengzhenrongella</taxon>
    </lineage>
</organism>
<dbReference type="InterPro" id="IPR014347">
    <property type="entry name" value="Tautomerase/MIF_sf"/>
</dbReference>
<evidence type="ECO:0000313" key="1">
    <source>
        <dbReference type="EMBL" id="RYV50462.1"/>
    </source>
</evidence>
<dbReference type="Gene3D" id="3.30.429.10">
    <property type="entry name" value="Macrophage Migration Inhibitory Factor"/>
    <property type="match status" value="1"/>
</dbReference>
<comment type="caution">
    <text evidence="1">The sequence shown here is derived from an EMBL/GenBank/DDBJ whole genome shotgun (WGS) entry which is preliminary data.</text>
</comment>
<gene>
    <name evidence="1" type="ORF">EUA98_13525</name>
</gene>
<reference evidence="1 2" key="1">
    <citation type="submission" date="2019-01" db="EMBL/GenBank/DDBJ databases">
        <title>Novel species of Cellulomonas.</title>
        <authorList>
            <person name="Liu Q."/>
            <person name="Xin Y.-H."/>
        </authorList>
    </citation>
    <scope>NUCLEOTIDE SEQUENCE [LARGE SCALE GENOMIC DNA]</scope>
    <source>
        <strain evidence="1 2">HLT2-17</strain>
    </source>
</reference>
<proteinExistence type="predicted"/>
<dbReference type="OrthoDB" id="9804765at2"/>
<keyword evidence="2" id="KW-1185">Reference proteome</keyword>
<name>A0A4Q5MXI4_9MICO</name>
<dbReference type="InterPro" id="IPR037479">
    <property type="entry name" value="Tauto_MSAD"/>
</dbReference>
<accession>A0A4Q5MXI4</accession>